<dbReference type="AlphaFoldDB" id="A0ABD6V7Z5"/>
<name>A0ABD6V7Z5_9PSED</name>
<evidence type="ECO:0000313" key="1">
    <source>
        <dbReference type="EMBL" id="POD66412.1"/>
    </source>
</evidence>
<protein>
    <recommendedName>
        <fullName evidence="3">Apea-like HEPN domain-containing protein</fullName>
    </recommendedName>
</protein>
<accession>A0ABD6V7Z5</accession>
<evidence type="ECO:0008006" key="3">
    <source>
        <dbReference type="Google" id="ProtNLM"/>
    </source>
</evidence>
<dbReference type="Proteomes" id="UP000236998">
    <property type="component" value="Unassembled WGS sequence"/>
</dbReference>
<gene>
    <name evidence="1" type="ORF">BKM07_19035</name>
</gene>
<dbReference type="EMBL" id="MLET01000015">
    <property type="protein sequence ID" value="POD66412.1"/>
    <property type="molecule type" value="Genomic_DNA"/>
</dbReference>
<proteinExistence type="predicted"/>
<comment type="caution">
    <text evidence="1">The sequence shown here is derived from an EMBL/GenBank/DDBJ whole genome shotgun (WGS) entry which is preliminary data.</text>
</comment>
<evidence type="ECO:0000313" key="2">
    <source>
        <dbReference type="Proteomes" id="UP000236998"/>
    </source>
</evidence>
<sequence length="182" mass="20878">MTPRISSDIVITQMDHVWLEVLTALFDREEHAQRSHVRALEYFHRAWFDESRERFPILCMSLDSLVGAQAGHTKAAVNFVVSTLREPVDRDRLLMLLKLRGAVVHGAAPDVYESQIYDAYYAKYLVDPIVDLELVVARCLRQEIFQGKLQTHPDPHAETIKRAQDPGRLPLNMSKRSIIADE</sequence>
<reference evidence="1 2" key="1">
    <citation type="submission" date="2016-10" db="EMBL/GenBank/DDBJ databases">
        <title>Comparative genomics of Pseudomonas syringae.</title>
        <authorList>
            <person name="Hulin M.T."/>
        </authorList>
    </citation>
    <scope>NUCLEOTIDE SEQUENCE [LARGE SCALE GENOMIC DNA]</scope>
    <source>
        <strain evidence="1 2">9643</strain>
    </source>
</reference>
<organism evidence="1 2">
    <name type="scientific">Pseudomonas syringae group genomosp. 3</name>
    <dbReference type="NCBI Taxonomy" id="251701"/>
    <lineage>
        <taxon>Bacteria</taxon>
        <taxon>Pseudomonadati</taxon>
        <taxon>Pseudomonadota</taxon>
        <taxon>Gammaproteobacteria</taxon>
        <taxon>Pseudomonadales</taxon>
        <taxon>Pseudomonadaceae</taxon>
        <taxon>Pseudomonas</taxon>
    </lineage>
</organism>